<dbReference type="InterPro" id="IPR027417">
    <property type="entry name" value="P-loop_NTPase"/>
</dbReference>
<gene>
    <name evidence="5" type="ORF">SAMN05421677_10622</name>
</gene>
<dbReference type="InterPro" id="IPR003593">
    <property type="entry name" value="AAA+_ATPase"/>
</dbReference>
<dbReference type="SMART" id="SM00382">
    <property type="entry name" value="AAA"/>
    <property type="match status" value="1"/>
</dbReference>
<dbReference type="Gene3D" id="3.40.50.300">
    <property type="entry name" value="P-loop containing nucleotide triphosphate hydrolases"/>
    <property type="match status" value="1"/>
</dbReference>
<dbReference type="InterPro" id="IPR020568">
    <property type="entry name" value="Ribosomal_Su5_D2-typ_SF"/>
</dbReference>
<dbReference type="InterPro" id="IPR045006">
    <property type="entry name" value="CHLI-like"/>
</dbReference>
<evidence type="ECO:0000256" key="1">
    <source>
        <dbReference type="ARBA" id="ARBA00006354"/>
    </source>
</evidence>
<dbReference type="PANTHER" id="PTHR32039:SF7">
    <property type="entry name" value="COMPETENCE PROTEIN COMM"/>
    <property type="match status" value="1"/>
</dbReference>
<keyword evidence="6" id="KW-1185">Reference proteome</keyword>
<sequence length="449" mass="48794">MATIVKSIGLKGLEGYIIGVEAQSLSGQEQISVIGLPDASIKESKDRLKGALHSVDADVSGRHMIILLSPTEQKKNGPMADLAMAIAMLKETHQLVGNIPNHTAFLGTLSLDGSIHETEGMLAAVMQAKELGFHRIYVPAQMGGIEQLGDNDLLLPISHLKEVVDHLNGIHQLSFSMPRKTTVRETAGTEWTTDFCEVIGHEVPKRALMVSAAGGHHVLMSGPPGCGKSLLASAFPSIMPPMPEKTMIDSYSLYQLAHETRGITPVPPYRHPHHSASAVSLIGGGTTPRPGEVSLAHGGVLFLDEMAEFPKKTLDMLRQPLESGKVTISRVSGTVTYPSRFILIGATNPCPCGYQGAKNKYCTCTPKQINSYQLRVSGPIMDRMDILLILEPVTIESNTQRMSSAEMQKKVIIARERQYVRYGADLTNSVVPYETLIQHSPIDPHYIDI</sequence>
<evidence type="ECO:0000256" key="3">
    <source>
        <dbReference type="ARBA" id="ARBA00022840"/>
    </source>
</evidence>
<evidence type="ECO:0000256" key="2">
    <source>
        <dbReference type="ARBA" id="ARBA00022741"/>
    </source>
</evidence>
<dbReference type="InterPro" id="IPR000523">
    <property type="entry name" value="Mg_chelatse_chII-like_cat_dom"/>
</dbReference>
<dbReference type="SUPFAM" id="SSF54211">
    <property type="entry name" value="Ribosomal protein S5 domain 2-like"/>
    <property type="match status" value="1"/>
</dbReference>
<keyword evidence="2" id="KW-0547">Nucleotide-binding</keyword>
<name>A0A1H0KH72_HALAD</name>
<dbReference type="NCBIfam" id="TIGR00368">
    <property type="entry name" value="YifB family Mg chelatase-like AAA ATPase"/>
    <property type="match status" value="1"/>
</dbReference>
<dbReference type="STRING" id="240303.SAMN05421677_10622"/>
<dbReference type="EMBL" id="FNIZ01000006">
    <property type="protein sequence ID" value="SDO55328.1"/>
    <property type="molecule type" value="Genomic_DNA"/>
</dbReference>
<dbReference type="InterPro" id="IPR014721">
    <property type="entry name" value="Ribsml_uS5_D2-typ_fold_subgr"/>
</dbReference>
<evidence type="ECO:0000313" key="6">
    <source>
        <dbReference type="Proteomes" id="UP000198860"/>
    </source>
</evidence>
<dbReference type="GO" id="GO:0003677">
    <property type="term" value="F:DNA binding"/>
    <property type="evidence" value="ECO:0007669"/>
    <property type="project" value="InterPro"/>
</dbReference>
<dbReference type="Pfam" id="PF01078">
    <property type="entry name" value="Mg_chelatase"/>
    <property type="match status" value="1"/>
</dbReference>
<dbReference type="GO" id="GO:0005524">
    <property type="term" value="F:ATP binding"/>
    <property type="evidence" value="ECO:0007669"/>
    <property type="project" value="UniProtKB-KW"/>
</dbReference>
<dbReference type="SUPFAM" id="SSF52540">
    <property type="entry name" value="P-loop containing nucleoside triphosphate hydrolases"/>
    <property type="match status" value="1"/>
</dbReference>
<protein>
    <submittedName>
        <fullName evidence="5">Magnesium chelatase family protein</fullName>
    </submittedName>
</protein>
<dbReference type="Pfam" id="PF13541">
    <property type="entry name" value="ChlI"/>
    <property type="match status" value="1"/>
</dbReference>
<evidence type="ECO:0000259" key="4">
    <source>
        <dbReference type="SMART" id="SM00382"/>
    </source>
</evidence>
<dbReference type="PANTHER" id="PTHR32039">
    <property type="entry name" value="MAGNESIUM-CHELATASE SUBUNIT CHLI"/>
    <property type="match status" value="1"/>
</dbReference>
<organism evidence="5 6">
    <name type="scientific">Halobacillus aidingensis</name>
    <dbReference type="NCBI Taxonomy" id="240303"/>
    <lineage>
        <taxon>Bacteria</taxon>
        <taxon>Bacillati</taxon>
        <taxon>Bacillota</taxon>
        <taxon>Bacilli</taxon>
        <taxon>Bacillales</taxon>
        <taxon>Bacillaceae</taxon>
        <taxon>Halobacillus</taxon>
    </lineage>
</organism>
<dbReference type="Gene3D" id="3.30.230.10">
    <property type="match status" value="1"/>
</dbReference>
<dbReference type="InterPro" id="IPR004482">
    <property type="entry name" value="Mg_chelat-rel"/>
</dbReference>
<comment type="similarity">
    <text evidence="1">Belongs to the Mg-chelatase subunits D/I family. ComM subfamily.</text>
</comment>
<dbReference type="Proteomes" id="UP000198860">
    <property type="component" value="Unassembled WGS sequence"/>
</dbReference>
<keyword evidence="3" id="KW-0067">ATP-binding</keyword>
<dbReference type="PRINTS" id="PR01657">
    <property type="entry name" value="MCMFAMILY"/>
</dbReference>
<evidence type="ECO:0000313" key="5">
    <source>
        <dbReference type="EMBL" id="SDO55328.1"/>
    </source>
</evidence>
<feature type="domain" description="AAA+ ATPase" evidence="4">
    <location>
        <begin position="214"/>
        <end position="394"/>
    </location>
</feature>
<dbReference type="RefSeq" id="WP_341845038.1">
    <property type="nucleotide sequence ID" value="NZ_FNIZ01000006.1"/>
</dbReference>
<accession>A0A1H0KH72</accession>
<dbReference type="InterPro" id="IPR001208">
    <property type="entry name" value="MCM_dom"/>
</dbReference>
<reference evidence="6" key="1">
    <citation type="submission" date="2016-10" db="EMBL/GenBank/DDBJ databases">
        <authorList>
            <person name="Varghese N."/>
            <person name="Submissions S."/>
        </authorList>
    </citation>
    <scope>NUCLEOTIDE SEQUENCE [LARGE SCALE GENOMIC DNA]</scope>
    <source>
        <strain evidence="6">CGMCC 1.3703</strain>
    </source>
</reference>
<proteinExistence type="inferred from homology"/>
<dbReference type="AlphaFoldDB" id="A0A1H0KH72"/>